<evidence type="ECO:0000313" key="2">
    <source>
        <dbReference type="EMBL" id="VVC32587.1"/>
    </source>
</evidence>
<reference evidence="2 3" key="1">
    <citation type="submission" date="2019-08" db="EMBL/GenBank/DDBJ databases">
        <authorList>
            <person name="Alioto T."/>
            <person name="Alioto T."/>
            <person name="Gomez Garrido J."/>
        </authorList>
    </citation>
    <scope>NUCLEOTIDE SEQUENCE [LARGE SCALE GENOMIC DNA]</scope>
</reference>
<protein>
    <submittedName>
        <fullName evidence="2">Uncharacterized protein</fullName>
    </submittedName>
</protein>
<keyword evidence="3" id="KW-1185">Reference proteome</keyword>
<sequence>MSASGSYRWSRRSDSGKSRGCGMRVPHRNPQVSGDRNYKQYARYHMDVTDCTRIVQHDEE</sequence>
<gene>
    <name evidence="2" type="ORF">CINCED_3A003283</name>
</gene>
<organism evidence="2 3">
    <name type="scientific">Cinara cedri</name>
    <dbReference type="NCBI Taxonomy" id="506608"/>
    <lineage>
        <taxon>Eukaryota</taxon>
        <taxon>Metazoa</taxon>
        <taxon>Ecdysozoa</taxon>
        <taxon>Arthropoda</taxon>
        <taxon>Hexapoda</taxon>
        <taxon>Insecta</taxon>
        <taxon>Pterygota</taxon>
        <taxon>Neoptera</taxon>
        <taxon>Paraneoptera</taxon>
        <taxon>Hemiptera</taxon>
        <taxon>Sternorrhyncha</taxon>
        <taxon>Aphidomorpha</taxon>
        <taxon>Aphidoidea</taxon>
        <taxon>Aphididae</taxon>
        <taxon>Lachninae</taxon>
        <taxon>Cinara</taxon>
    </lineage>
</organism>
<evidence type="ECO:0000313" key="3">
    <source>
        <dbReference type="Proteomes" id="UP000325440"/>
    </source>
</evidence>
<dbReference type="EMBL" id="CABPRJ010000957">
    <property type="protein sequence ID" value="VVC32587.1"/>
    <property type="molecule type" value="Genomic_DNA"/>
</dbReference>
<feature type="region of interest" description="Disordered" evidence="1">
    <location>
        <begin position="1"/>
        <end position="36"/>
    </location>
</feature>
<dbReference type="Proteomes" id="UP000325440">
    <property type="component" value="Unassembled WGS sequence"/>
</dbReference>
<proteinExistence type="predicted"/>
<name>A0A5E4MNZ1_9HEMI</name>
<evidence type="ECO:0000256" key="1">
    <source>
        <dbReference type="SAM" id="MobiDB-lite"/>
    </source>
</evidence>
<accession>A0A5E4MNZ1</accession>
<dbReference type="AlphaFoldDB" id="A0A5E4MNZ1"/>